<evidence type="ECO:0000256" key="5">
    <source>
        <dbReference type="ARBA" id="ARBA00022741"/>
    </source>
</evidence>
<dbReference type="AlphaFoldDB" id="A0AAU0UQC7"/>
<dbReference type="Proteomes" id="UP001329915">
    <property type="component" value="Chromosome"/>
</dbReference>
<dbReference type="Pfam" id="PF00005">
    <property type="entry name" value="ABC_tran"/>
    <property type="match status" value="1"/>
</dbReference>
<feature type="domain" description="ABC transmembrane type-1" evidence="11">
    <location>
        <begin position="17"/>
        <end position="298"/>
    </location>
</feature>
<dbReference type="GO" id="GO:0015421">
    <property type="term" value="F:ABC-type oligopeptide transporter activity"/>
    <property type="evidence" value="ECO:0007669"/>
    <property type="project" value="TreeGrafter"/>
</dbReference>
<keyword evidence="13" id="KW-1185">Reference proteome</keyword>
<keyword evidence="7 9" id="KW-1133">Transmembrane helix</keyword>
<evidence type="ECO:0000256" key="2">
    <source>
        <dbReference type="ARBA" id="ARBA00022448"/>
    </source>
</evidence>
<organism evidence="12 13">
    <name type="scientific">Metallumcola ferriviriculae</name>
    <dbReference type="NCBI Taxonomy" id="3039180"/>
    <lineage>
        <taxon>Bacteria</taxon>
        <taxon>Bacillati</taxon>
        <taxon>Bacillota</taxon>
        <taxon>Clostridia</taxon>
        <taxon>Neomoorellales</taxon>
        <taxon>Desulfitibacteraceae</taxon>
        <taxon>Metallumcola</taxon>
    </lineage>
</organism>
<accession>A0AAU0UQC7</accession>
<evidence type="ECO:0000256" key="8">
    <source>
        <dbReference type="ARBA" id="ARBA00023136"/>
    </source>
</evidence>
<dbReference type="PROSITE" id="PS50893">
    <property type="entry name" value="ABC_TRANSPORTER_2"/>
    <property type="match status" value="1"/>
</dbReference>
<feature type="transmembrane region" description="Helical" evidence="9">
    <location>
        <begin position="155"/>
        <end position="174"/>
    </location>
</feature>
<evidence type="ECO:0000256" key="6">
    <source>
        <dbReference type="ARBA" id="ARBA00022840"/>
    </source>
</evidence>
<feature type="domain" description="ABC transporter" evidence="10">
    <location>
        <begin position="332"/>
        <end position="567"/>
    </location>
</feature>
<evidence type="ECO:0000256" key="9">
    <source>
        <dbReference type="SAM" id="Phobius"/>
    </source>
</evidence>
<dbReference type="SUPFAM" id="SSF90123">
    <property type="entry name" value="ABC transporter transmembrane region"/>
    <property type="match status" value="1"/>
</dbReference>
<dbReference type="SMART" id="SM00382">
    <property type="entry name" value="AAA"/>
    <property type="match status" value="1"/>
</dbReference>
<dbReference type="FunFam" id="3.40.50.300:FF:000221">
    <property type="entry name" value="Multidrug ABC transporter ATP-binding protein"/>
    <property type="match status" value="1"/>
</dbReference>
<evidence type="ECO:0000313" key="12">
    <source>
        <dbReference type="EMBL" id="WRO22402.1"/>
    </source>
</evidence>
<sequence>MLKLTRYLKPYTLSITAVFILLFIQSLSQLYLPTLMSDIVDIGIVQGDTRYIFKVGVVMLFIAAGGTVATIAASYLSAKSATGFGKILRNKVFTHIESFSLQGFNKIGTASLITRTTNDITQVQQVTMLMLRMVISAPMMIIGGVIMAVSKDAQLSIIILVVIPLLSVAIFVIARKGLPLFKALQVKLDKLNRVLRESLTGIRVIRAFNRSEYESVRFNRANGDLTGTAINVNHIMVSMMPVMMFLFNLTTIAVVWFGSIRINNGSMQVGDLMAFIQYVTQIMFSLIMISVMFVMVPRASASALRINEILNMEADIKDPQCSQGSEGKRGVVQFKDVTFRYPGAEEPVVNDITFTTFPGEVTAVIGGTGSGKSTLINLIPRFFDVESGSVKIDGVDVRDMTQKELRAKIGFIPQEAVLFTGTTAENIRYGKETATDEEVKRAAEIAQATEFISTMKDGFQSLIAQGGINISGGQKQRISIARALVRKPEIYVFDDSFSALDLKTEANLRAALKKEILNSTIIIVAQRVSTVVDADRIIVLDQGRIAGIGCHKDLLEKCKVYREIVVSQLSEEELA</sequence>
<evidence type="ECO:0000256" key="1">
    <source>
        <dbReference type="ARBA" id="ARBA00004651"/>
    </source>
</evidence>
<dbReference type="InterPro" id="IPR003593">
    <property type="entry name" value="AAA+_ATPase"/>
</dbReference>
<evidence type="ECO:0000256" key="4">
    <source>
        <dbReference type="ARBA" id="ARBA00022692"/>
    </source>
</evidence>
<keyword evidence="2" id="KW-0813">Transport</keyword>
<dbReference type="InterPro" id="IPR011527">
    <property type="entry name" value="ABC1_TM_dom"/>
</dbReference>
<dbReference type="Gene3D" id="1.20.1560.10">
    <property type="entry name" value="ABC transporter type 1, transmembrane domain"/>
    <property type="match status" value="1"/>
</dbReference>
<dbReference type="InterPro" id="IPR036640">
    <property type="entry name" value="ABC1_TM_sf"/>
</dbReference>
<keyword evidence="4 9" id="KW-0812">Transmembrane</keyword>
<keyword evidence="5" id="KW-0547">Nucleotide-binding</keyword>
<protein>
    <submittedName>
        <fullName evidence="12">ABC transporter ATP-binding protein/permease</fullName>
    </submittedName>
</protein>
<gene>
    <name evidence="12" type="ORF">MFMK1_002231</name>
</gene>
<evidence type="ECO:0000259" key="10">
    <source>
        <dbReference type="PROSITE" id="PS50893"/>
    </source>
</evidence>
<feature type="transmembrane region" description="Helical" evidence="9">
    <location>
        <begin position="12"/>
        <end position="31"/>
    </location>
</feature>
<keyword evidence="6 12" id="KW-0067">ATP-binding</keyword>
<dbReference type="GO" id="GO:0005886">
    <property type="term" value="C:plasma membrane"/>
    <property type="evidence" value="ECO:0007669"/>
    <property type="project" value="UniProtKB-SubCell"/>
</dbReference>
<feature type="transmembrane region" description="Helical" evidence="9">
    <location>
        <begin position="242"/>
        <end position="262"/>
    </location>
</feature>
<evidence type="ECO:0000256" key="3">
    <source>
        <dbReference type="ARBA" id="ARBA00022475"/>
    </source>
</evidence>
<dbReference type="SUPFAM" id="SSF52540">
    <property type="entry name" value="P-loop containing nucleoside triphosphate hydrolases"/>
    <property type="match status" value="1"/>
</dbReference>
<feature type="transmembrane region" description="Helical" evidence="9">
    <location>
        <begin position="129"/>
        <end position="149"/>
    </location>
</feature>
<dbReference type="PANTHER" id="PTHR43394">
    <property type="entry name" value="ATP-DEPENDENT PERMEASE MDL1, MITOCHONDRIAL"/>
    <property type="match status" value="1"/>
</dbReference>
<dbReference type="RefSeq" id="WP_366921815.1">
    <property type="nucleotide sequence ID" value="NZ_CP121694.1"/>
</dbReference>
<evidence type="ECO:0000259" key="11">
    <source>
        <dbReference type="PROSITE" id="PS50929"/>
    </source>
</evidence>
<dbReference type="KEGG" id="dbc:MFMK1_002231"/>
<dbReference type="InterPro" id="IPR017871">
    <property type="entry name" value="ABC_transporter-like_CS"/>
</dbReference>
<dbReference type="Gene3D" id="3.40.50.300">
    <property type="entry name" value="P-loop containing nucleotide triphosphate hydrolases"/>
    <property type="match status" value="1"/>
</dbReference>
<dbReference type="PROSITE" id="PS00211">
    <property type="entry name" value="ABC_TRANSPORTER_1"/>
    <property type="match status" value="1"/>
</dbReference>
<dbReference type="InterPro" id="IPR003439">
    <property type="entry name" value="ABC_transporter-like_ATP-bd"/>
</dbReference>
<dbReference type="PANTHER" id="PTHR43394:SF1">
    <property type="entry name" value="ATP-BINDING CASSETTE SUB-FAMILY B MEMBER 10, MITOCHONDRIAL"/>
    <property type="match status" value="1"/>
</dbReference>
<dbReference type="GO" id="GO:0016887">
    <property type="term" value="F:ATP hydrolysis activity"/>
    <property type="evidence" value="ECO:0007669"/>
    <property type="project" value="InterPro"/>
</dbReference>
<dbReference type="CDD" id="cd18548">
    <property type="entry name" value="ABC_6TM_Tm287_like"/>
    <property type="match status" value="1"/>
</dbReference>
<dbReference type="InterPro" id="IPR027417">
    <property type="entry name" value="P-loop_NTPase"/>
</dbReference>
<keyword evidence="8 9" id="KW-0472">Membrane</keyword>
<feature type="transmembrane region" description="Helical" evidence="9">
    <location>
        <begin position="51"/>
        <end position="76"/>
    </location>
</feature>
<dbReference type="InterPro" id="IPR039421">
    <property type="entry name" value="Type_1_exporter"/>
</dbReference>
<evidence type="ECO:0000256" key="7">
    <source>
        <dbReference type="ARBA" id="ARBA00022989"/>
    </source>
</evidence>
<name>A0AAU0UQC7_9FIRM</name>
<dbReference type="PROSITE" id="PS50929">
    <property type="entry name" value="ABC_TM1F"/>
    <property type="match status" value="1"/>
</dbReference>
<reference evidence="12 13" key="1">
    <citation type="submission" date="2023-04" db="EMBL/GenBank/DDBJ databases">
        <authorList>
            <person name="Hsu D."/>
        </authorList>
    </citation>
    <scope>NUCLEOTIDE SEQUENCE [LARGE SCALE GENOMIC DNA]</scope>
    <source>
        <strain evidence="12 13">MK1</strain>
    </source>
</reference>
<comment type="subcellular location">
    <subcellularLocation>
        <location evidence="1">Cell membrane</location>
        <topology evidence="1">Multi-pass membrane protein</topology>
    </subcellularLocation>
</comment>
<dbReference type="Pfam" id="PF00664">
    <property type="entry name" value="ABC_membrane"/>
    <property type="match status" value="1"/>
</dbReference>
<feature type="transmembrane region" description="Helical" evidence="9">
    <location>
        <begin position="274"/>
        <end position="296"/>
    </location>
</feature>
<dbReference type="EMBL" id="CP121694">
    <property type="protein sequence ID" value="WRO22402.1"/>
    <property type="molecule type" value="Genomic_DNA"/>
</dbReference>
<proteinExistence type="predicted"/>
<evidence type="ECO:0000313" key="13">
    <source>
        <dbReference type="Proteomes" id="UP001329915"/>
    </source>
</evidence>
<dbReference type="FunFam" id="1.20.1560.10:FF:000040">
    <property type="entry name" value="Multidrug ABC transporter ATP-binding protein"/>
    <property type="match status" value="1"/>
</dbReference>
<dbReference type="GO" id="GO:0005524">
    <property type="term" value="F:ATP binding"/>
    <property type="evidence" value="ECO:0007669"/>
    <property type="project" value="UniProtKB-KW"/>
</dbReference>
<keyword evidence="3" id="KW-1003">Cell membrane</keyword>